<dbReference type="SUPFAM" id="SSF57850">
    <property type="entry name" value="RING/U-box"/>
    <property type="match status" value="1"/>
</dbReference>
<evidence type="ECO:0000256" key="4">
    <source>
        <dbReference type="SAM" id="Coils"/>
    </source>
</evidence>
<feature type="region of interest" description="Disordered" evidence="5">
    <location>
        <begin position="35"/>
        <end position="62"/>
    </location>
</feature>
<dbReference type="GO" id="GO:0008270">
    <property type="term" value="F:zinc ion binding"/>
    <property type="evidence" value="ECO:0007669"/>
    <property type="project" value="UniProtKB-KW"/>
</dbReference>
<dbReference type="Pfam" id="PF13920">
    <property type="entry name" value="zf-C3HC4_3"/>
    <property type="match status" value="1"/>
</dbReference>
<organism evidence="7 8">
    <name type="scientific">Blomia tropicalis</name>
    <name type="common">Mite</name>
    <dbReference type="NCBI Taxonomy" id="40697"/>
    <lineage>
        <taxon>Eukaryota</taxon>
        <taxon>Metazoa</taxon>
        <taxon>Ecdysozoa</taxon>
        <taxon>Arthropoda</taxon>
        <taxon>Chelicerata</taxon>
        <taxon>Arachnida</taxon>
        <taxon>Acari</taxon>
        <taxon>Acariformes</taxon>
        <taxon>Sarcoptiformes</taxon>
        <taxon>Astigmata</taxon>
        <taxon>Glycyphagoidea</taxon>
        <taxon>Echimyopodidae</taxon>
        <taxon>Blomia</taxon>
    </lineage>
</organism>
<feature type="domain" description="RING-type" evidence="6">
    <location>
        <begin position="163"/>
        <end position="209"/>
    </location>
</feature>
<gene>
    <name evidence="7" type="ORF">RDWZM_003612</name>
</gene>
<dbReference type="InterPro" id="IPR001841">
    <property type="entry name" value="Znf_RING"/>
</dbReference>
<evidence type="ECO:0000256" key="1">
    <source>
        <dbReference type="ARBA" id="ARBA00022771"/>
    </source>
</evidence>
<dbReference type="Gene3D" id="3.30.40.10">
    <property type="entry name" value="Zinc/RING finger domain, C3HC4 (zinc finger)"/>
    <property type="match status" value="1"/>
</dbReference>
<accession>A0A9Q0MG52</accession>
<comment type="caution">
    <text evidence="7">The sequence shown here is derived from an EMBL/GenBank/DDBJ whole genome shotgun (WGS) entry which is preliminary data.</text>
</comment>
<feature type="coiled-coil region" evidence="4">
    <location>
        <begin position="126"/>
        <end position="157"/>
    </location>
</feature>
<keyword evidence="8" id="KW-1185">Reference proteome</keyword>
<dbReference type="AlphaFoldDB" id="A0A9Q0MG52"/>
<evidence type="ECO:0000313" key="7">
    <source>
        <dbReference type="EMBL" id="KAJ6225067.1"/>
    </source>
</evidence>
<evidence type="ECO:0000256" key="2">
    <source>
        <dbReference type="ARBA" id="ARBA00022833"/>
    </source>
</evidence>
<dbReference type="EMBL" id="JAPWDV010000001">
    <property type="protein sequence ID" value="KAJ6225067.1"/>
    <property type="molecule type" value="Genomic_DNA"/>
</dbReference>
<protein>
    <recommendedName>
        <fullName evidence="6">RING-type domain-containing protein</fullName>
    </recommendedName>
</protein>
<name>A0A9Q0MG52_BLOTA</name>
<keyword evidence="1 3" id="KW-0863">Zinc-finger</keyword>
<keyword evidence="1 3" id="KW-0479">Metal-binding</keyword>
<dbReference type="PROSITE" id="PS50089">
    <property type="entry name" value="ZF_RING_2"/>
    <property type="match status" value="1"/>
</dbReference>
<keyword evidence="4" id="KW-0175">Coiled coil</keyword>
<dbReference type="InterPro" id="IPR013083">
    <property type="entry name" value="Znf_RING/FYVE/PHD"/>
</dbReference>
<evidence type="ECO:0000259" key="6">
    <source>
        <dbReference type="PROSITE" id="PS50089"/>
    </source>
</evidence>
<sequence length="680" mass="78067">MSHRLSCLSTDFGLHLIRTIATFFSSVFVCRSFNSDNRSKDSRSSFTSSSSSTLSSSSSFNSSFRYQTSSTCDLTCTNGNSPTTPSIVLTTPTGHRHYYNCNRSDEQQLEHENAITIRQQEMAKKVKVTEKELSHLNHKIEKLLVKLEEEYETEMATSPDEECVICISAKATMQTFPCGHRVVCRKCFVKTIQMVVSQRMLPLRCVICRAKVLRLTTGGLGYGYVRTNSKNDRLISQATSPNNIIEPDRVPNLSCWYNYGPTRSHFPSPIATDPLFDLSEISVSRPNHFSQMDTTHTINEGKLDQDILCNQLSRLSCVEWIDSMGNPRLANQNSTFGANHSNMASNSTSRTEWDECNRVPLLARPSYLDIMNTGPMMMARSFRCSTNGPCGEHANTPTTRMIPTEHESHYPLPPNAYLSSWYLRRKKKYARHLQHRFGNGKRQSCQMFNVKQQHIGHIPIGYQFQSQSEEIISTVQIENMGRWQRPYSFLVPISEEEDEDQWPIELASSMSLEAHPYQSTIKHQQRYKPNENINNSQFYNSFSKNVRLENQIQPNTIKKKSCRQQQQQQQRSRRRSIVSTAKMRKSRSESFLAQSKRYKRLNDSDEMDEYDDETESILSDTECHIVTKSENNVYDAQHPPTNFINGKFKSKLLKSSTSLTSLISNTIQESFKMIRSFKLH</sequence>
<proteinExistence type="predicted"/>
<dbReference type="Proteomes" id="UP001142055">
    <property type="component" value="Chromosome 1"/>
</dbReference>
<keyword evidence="2" id="KW-0862">Zinc</keyword>
<evidence type="ECO:0000256" key="5">
    <source>
        <dbReference type="SAM" id="MobiDB-lite"/>
    </source>
</evidence>
<reference evidence="7" key="1">
    <citation type="submission" date="2022-12" db="EMBL/GenBank/DDBJ databases">
        <title>Genome assemblies of Blomia tropicalis.</title>
        <authorList>
            <person name="Cui Y."/>
        </authorList>
    </citation>
    <scope>NUCLEOTIDE SEQUENCE</scope>
    <source>
        <tissue evidence="7">Adult mites</tissue>
    </source>
</reference>
<feature type="compositionally biased region" description="Low complexity" evidence="5">
    <location>
        <begin position="44"/>
        <end position="62"/>
    </location>
</feature>
<evidence type="ECO:0000313" key="8">
    <source>
        <dbReference type="Proteomes" id="UP001142055"/>
    </source>
</evidence>
<feature type="region of interest" description="Disordered" evidence="5">
    <location>
        <begin position="553"/>
        <end position="592"/>
    </location>
</feature>
<evidence type="ECO:0000256" key="3">
    <source>
        <dbReference type="PROSITE-ProRule" id="PRU00175"/>
    </source>
</evidence>